<reference evidence="7" key="1">
    <citation type="submission" date="2016-11" db="EMBL/GenBank/DDBJ databases">
        <authorList>
            <person name="Varghese N."/>
            <person name="Submissions S."/>
        </authorList>
    </citation>
    <scope>NUCLEOTIDE SEQUENCE [LARGE SCALE GENOMIC DNA]</scope>
    <source>
        <strain evidence="7">DSM 16785</strain>
    </source>
</reference>
<dbReference type="PROSITE" id="PS51198">
    <property type="entry name" value="UVRD_HELICASE_ATP_BIND"/>
    <property type="match status" value="1"/>
</dbReference>
<dbReference type="OrthoDB" id="9765670at2"/>
<dbReference type="AlphaFoldDB" id="A0A1M4XAL7"/>
<dbReference type="GO" id="GO:0003677">
    <property type="term" value="F:DNA binding"/>
    <property type="evidence" value="ECO:0007669"/>
    <property type="project" value="InterPro"/>
</dbReference>
<evidence type="ECO:0000256" key="2">
    <source>
        <dbReference type="ARBA" id="ARBA00022801"/>
    </source>
</evidence>
<dbReference type="InterPro" id="IPR014016">
    <property type="entry name" value="UvrD-like_ATP-bd"/>
</dbReference>
<dbReference type="Pfam" id="PF00580">
    <property type="entry name" value="UvrD-helicase"/>
    <property type="match status" value="1"/>
</dbReference>
<comment type="caution">
    <text evidence="7">The sequence shown here is derived from an EMBL/GenBank/DDBJ whole genome shotgun (WGS) entry which is preliminary data.</text>
</comment>
<dbReference type="PANTHER" id="PTHR11070">
    <property type="entry name" value="UVRD / RECB / PCRA DNA HELICASE FAMILY MEMBER"/>
    <property type="match status" value="1"/>
</dbReference>
<sequence>MLEGIKVCPDCDEIVENSEKICPNCGYFFLRKKCPKCDETMKDNIKKCWNCGWNFINTKKKNIPKKINFYESYLNDIKNTTFKNHTSPKNKKNYIKLTTEQMEIIKKAENSNLIINAFAGSGKTTTLLSIAYALRNKSFLFLAFNRSVKEEIEYKIRKSKLNNIKVLTTHGLAYKFAKNDLKFEKVGKELNTLEISKILDIDIFIADLVKTAFNDFCNGDYIDISDETIEEILNSNQKLRFIREQKKYLKNKISKIWNLYMKNKLTMTHNVYLKFFHLNLEKYVNYINFDYVLLDEAQDTNEVVLDIFKKLKGKKIIVGDPHQQIYSFRGSINAMYKIRNEISAEILYLTESFRFPNHISNKANIILKNFKGEEKDIISFDQNSDNNISNLCFITRTNATLIKLIDTLKTLEIKLVRSPQEIFHLPLNIYYYIKYLNDNKNREKIREKWLFNFDSIDELKNYAEDFEDYELISAINIAEEYGEKLFSLLNTAKEKYEKNKGKIFLTTAHTSKGLEWDKVIVCHDFQEIIDLLKKEKYKKVKDFQKEYINHINKVIEGKNGFFKHQYIIDEINLLYVAITRAKKQLILYSNQDIFNIDINKKLEI</sequence>
<dbReference type="SUPFAM" id="SSF52540">
    <property type="entry name" value="P-loop containing nucleoside triphosphate hydrolases"/>
    <property type="match status" value="1"/>
</dbReference>
<evidence type="ECO:0000256" key="3">
    <source>
        <dbReference type="ARBA" id="ARBA00022806"/>
    </source>
</evidence>
<dbReference type="GO" id="GO:0031297">
    <property type="term" value="P:replication fork processing"/>
    <property type="evidence" value="ECO:0007669"/>
    <property type="project" value="TreeGrafter"/>
</dbReference>
<evidence type="ECO:0000313" key="7">
    <source>
        <dbReference type="EMBL" id="SHE90460.1"/>
    </source>
</evidence>
<evidence type="ECO:0000313" key="8">
    <source>
        <dbReference type="Proteomes" id="UP000184334"/>
    </source>
</evidence>
<name>A0A1M4XAL7_MARH1</name>
<dbReference type="RefSeq" id="WP_072864834.1">
    <property type="nucleotide sequence ID" value="NZ_FQUI01000021.1"/>
</dbReference>
<dbReference type="GO" id="GO:0000724">
    <property type="term" value="P:double-strand break repair via homologous recombination"/>
    <property type="evidence" value="ECO:0007669"/>
    <property type="project" value="TreeGrafter"/>
</dbReference>
<dbReference type="Proteomes" id="UP000184334">
    <property type="component" value="Unassembled WGS sequence"/>
</dbReference>
<feature type="binding site" evidence="5">
    <location>
        <begin position="117"/>
        <end position="124"/>
    </location>
    <ligand>
        <name>ATP</name>
        <dbReference type="ChEBI" id="CHEBI:30616"/>
    </ligand>
</feature>
<feature type="domain" description="UvrD-like helicase ATP-binding" evidence="6">
    <location>
        <begin position="96"/>
        <end position="356"/>
    </location>
</feature>
<dbReference type="GO" id="GO:0016787">
    <property type="term" value="F:hydrolase activity"/>
    <property type="evidence" value="ECO:0007669"/>
    <property type="project" value="UniProtKB-UniRule"/>
</dbReference>
<dbReference type="GO" id="GO:0005524">
    <property type="term" value="F:ATP binding"/>
    <property type="evidence" value="ECO:0007669"/>
    <property type="project" value="UniProtKB-UniRule"/>
</dbReference>
<dbReference type="GO" id="GO:0043138">
    <property type="term" value="F:3'-5' DNA helicase activity"/>
    <property type="evidence" value="ECO:0007669"/>
    <property type="project" value="TreeGrafter"/>
</dbReference>
<dbReference type="EMBL" id="FQUI01000021">
    <property type="protein sequence ID" value="SHE90460.1"/>
    <property type="molecule type" value="Genomic_DNA"/>
</dbReference>
<dbReference type="Gene3D" id="1.10.486.10">
    <property type="entry name" value="PCRA, domain 4"/>
    <property type="match status" value="1"/>
</dbReference>
<dbReference type="InterPro" id="IPR000212">
    <property type="entry name" value="DNA_helicase_UvrD/REP"/>
</dbReference>
<dbReference type="Gene3D" id="3.40.50.300">
    <property type="entry name" value="P-loop containing nucleotide triphosphate hydrolases"/>
    <property type="match status" value="2"/>
</dbReference>
<dbReference type="PANTHER" id="PTHR11070:SF30">
    <property type="entry name" value="F-BOX DNA HELICASE 1"/>
    <property type="match status" value="1"/>
</dbReference>
<accession>A0A1M4XAL7</accession>
<keyword evidence="1 5" id="KW-0547">Nucleotide-binding</keyword>
<evidence type="ECO:0000259" key="6">
    <source>
        <dbReference type="PROSITE" id="PS51198"/>
    </source>
</evidence>
<keyword evidence="3 5" id="KW-0347">Helicase</keyword>
<evidence type="ECO:0000256" key="1">
    <source>
        <dbReference type="ARBA" id="ARBA00022741"/>
    </source>
</evidence>
<keyword evidence="2 5" id="KW-0378">Hydrolase</keyword>
<dbReference type="STRING" id="1122195.SAMN02745164_01382"/>
<keyword evidence="4 5" id="KW-0067">ATP-binding</keyword>
<gene>
    <name evidence="7" type="ORF">SAMN02745164_01382</name>
</gene>
<keyword evidence="8" id="KW-1185">Reference proteome</keyword>
<dbReference type="InterPro" id="IPR027417">
    <property type="entry name" value="P-loop_NTPase"/>
</dbReference>
<evidence type="ECO:0000256" key="5">
    <source>
        <dbReference type="PROSITE-ProRule" id="PRU00560"/>
    </source>
</evidence>
<evidence type="ECO:0000256" key="4">
    <source>
        <dbReference type="ARBA" id="ARBA00022840"/>
    </source>
</evidence>
<protein>
    <recommendedName>
        <fullName evidence="6">UvrD-like helicase ATP-binding domain-containing protein</fullName>
    </recommendedName>
</protein>
<proteinExistence type="predicted"/>
<organism evidence="7 8">
    <name type="scientific">Marinitoga hydrogenitolerans (strain DSM 16785 / JCM 12826 / AT1271)</name>
    <dbReference type="NCBI Taxonomy" id="1122195"/>
    <lineage>
        <taxon>Bacteria</taxon>
        <taxon>Thermotogati</taxon>
        <taxon>Thermotogota</taxon>
        <taxon>Thermotogae</taxon>
        <taxon>Petrotogales</taxon>
        <taxon>Petrotogaceae</taxon>
        <taxon>Marinitoga</taxon>
    </lineage>
</organism>